<organism evidence="2 3">
    <name type="scientific">Pigmentiphaga kullae</name>
    <dbReference type="NCBI Taxonomy" id="151784"/>
    <lineage>
        <taxon>Bacteria</taxon>
        <taxon>Pseudomonadati</taxon>
        <taxon>Pseudomonadota</taxon>
        <taxon>Betaproteobacteria</taxon>
        <taxon>Burkholderiales</taxon>
        <taxon>Alcaligenaceae</taxon>
        <taxon>Pigmentiphaga</taxon>
    </lineage>
</organism>
<sequence>MNLIKRLGALAAVLVLAGCAHPISIAPDVAKLAPSESGRRIEARVAYHIPDSLQEKDVITAGGGGDKVQYKPYKDMEAAFYVMLGNVFAQVTKTKAVPPAASENVSYVITPEILTASSSESLLTWPPTRFQTQLTCVVTDAAGNPVTTVSVMGEGLAEFDEFKTNFNLAAQRSTESALLKMRDALLADATLKK</sequence>
<dbReference type="PROSITE" id="PS51257">
    <property type="entry name" value="PROKAR_LIPOPROTEIN"/>
    <property type="match status" value="1"/>
</dbReference>
<evidence type="ECO:0000313" key="3">
    <source>
        <dbReference type="Proteomes" id="UP000292445"/>
    </source>
</evidence>
<name>A0A4Q7NM71_9BURK</name>
<evidence type="ECO:0000313" key="2">
    <source>
        <dbReference type="EMBL" id="RZS85650.1"/>
    </source>
</evidence>
<keyword evidence="3" id="KW-1185">Reference proteome</keyword>
<accession>A0A4Q7NM71</accession>
<feature type="chain" id="PRO_5020195578" description="Lipoprotein" evidence="1">
    <location>
        <begin position="27"/>
        <end position="193"/>
    </location>
</feature>
<reference evidence="2 3" key="1">
    <citation type="submission" date="2019-02" db="EMBL/GenBank/DDBJ databases">
        <title>Genomic Encyclopedia of Type Strains, Phase IV (KMG-IV): sequencing the most valuable type-strain genomes for metagenomic binning, comparative biology and taxonomic classification.</title>
        <authorList>
            <person name="Goeker M."/>
        </authorList>
    </citation>
    <scope>NUCLEOTIDE SEQUENCE [LARGE SCALE GENOMIC DNA]</scope>
    <source>
        <strain evidence="2 3">K24</strain>
    </source>
</reference>
<dbReference type="Proteomes" id="UP000292445">
    <property type="component" value="Unassembled WGS sequence"/>
</dbReference>
<dbReference type="EMBL" id="SGXC01000001">
    <property type="protein sequence ID" value="RZS85650.1"/>
    <property type="molecule type" value="Genomic_DNA"/>
</dbReference>
<proteinExistence type="predicted"/>
<evidence type="ECO:0000256" key="1">
    <source>
        <dbReference type="SAM" id="SignalP"/>
    </source>
</evidence>
<comment type="caution">
    <text evidence="2">The sequence shown here is derived from an EMBL/GenBank/DDBJ whole genome shotgun (WGS) entry which is preliminary data.</text>
</comment>
<dbReference type="RefSeq" id="WP_130356825.1">
    <property type="nucleotide sequence ID" value="NZ_SGXC01000001.1"/>
</dbReference>
<dbReference type="OrthoDB" id="5540893at2"/>
<gene>
    <name evidence="2" type="ORF">EV675_1680</name>
</gene>
<dbReference type="AlphaFoldDB" id="A0A4Q7NM71"/>
<evidence type="ECO:0008006" key="4">
    <source>
        <dbReference type="Google" id="ProtNLM"/>
    </source>
</evidence>
<keyword evidence="1" id="KW-0732">Signal</keyword>
<feature type="signal peptide" evidence="1">
    <location>
        <begin position="1"/>
        <end position="26"/>
    </location>
</feature>
<protein>
    <recommendedName>
        <fullName evidence="4">Lipoprotein</fullName>
    </recommendedName>
</protein>